<proteinExistence type="predicted"/>
<dbReference type="HOGENOM" id="CLU_3084850_0_0_10"/>
<name>D7VN91_SPHSI</name>
<comment type="caution">
    <text evidence="1">The sequence shown here is derived from an EMBL/GenBank/DDBJ whole genome shotgun (WGS) entry which is preliminary data.</text>
</comment>
<protein>
    <submittedName>
        <fullName evidence="1">Uncharacterized protein</fullName>
    </submittedName>
</protein>
<evidence type="ECO:0000313" key="2">
    <source>
        <dbReference type="Proteomes" id="UP000006258"/>
    </source>
</evidence>
<dbReference type="Proteomes" id="UP000006258">
    <property type="component" value="Unassembled WGS sequence"/>
</dbReference>
<gene>
    <name evidence="1" type="ORF">HMPREF0766_12461</name>
</gene>
<dbReference type="AlphaFoldDB" id="D7VN91"/>
<keyword evidence="2" id="KW-1185">Reference proteome</keyword>
<evidence type="ECO:0000313" key="1">
    <source>
        <dbReference type="EMBL" id="EFK57388.1"/>
    </source>
</evidence>
<reference evidence="1" key="1">
    <citation type="submission" date="2010-07" db="EMBL/GenBank/DDBJ databases">
        <authorList>
            <person name="Muzny D."/>
            <person name="Qin X."/>
            <person name="Buhay C."/>
            <person name="Dugan-Rocha S."/>
            <person name="Ding Y."/>
            <person name="Chen G."/>
            <person name="Hawes A."/>
            <person name="Holder M."/>
            <person name="Jhangiani S."/>
            <person name="Johnson A."/>
            <person name="Khan Z."/>
            <person name="Li Z."/>
            <person name="Liu W."/>
            <person name="Liu X."/>
            <person name="Perez L."/>
            <person name="Shen H."/>
            <person name="Wang Q."/>
            <person name="Watt J."/>
            <person name="Xi L."/>
            <person name="Xin Y."/>
            <person name="Zhou J."/>
            <person name="Deng J."/>
            <person name="Jiang H."/>
            <person name="Liu Y."/>
            <person name="Qu J."/>
            <person name="Song X.-Z."/>
            <person name="Zhang L."/>
            <person name="Villasana D."/>
            <person name="Johnson A."/>
            <person name="Liu J."/>
            <person name="Liyanage D."/>
            <person name="Lorensuhewa L."/>
            <person name="Robinson T."/>
            <person name="Song A."/>
            <person name="Song B.-B."/>
            <person name="Dinh H."/>
            <person name="Thornton R."/>
            <person name="Coyle M."/>
            <person name="Francisco L."/>
            <person name="Jackson L."/>
            <person name="Javaid M."/>
            <person name="Korchina V."/>
            <person name="Kovar C."/>
            <person name="Mata R."/>
            <person name="Mathew T."/>
            <person name="Ngo R."/>
            <person name="Nguyen L."/>
            <person name="Nguyen N."/>
            <person name="Okwuonu G."/>
            <person name="Ongeri F."/>
            <person name="Pham C."/>
            <person name="Simmons D."/>
            <person name="Wilczek-Boney K."/>
            <person name="Hale W."/>
            <person name="Jakkamsetti A."/>
            <person name="Pham P."/>
            <person name="Ruth R."/>
            <person name="San Lucas F."/>
            <person name="Warren J."/>
            <person name="Zhang J."/>
            <person name="Zhao Z."/>
            <person name="Zhou C."/>
            <person name="Zhu D."/>
            <person name="Lee S."/>
            <person name="Bess C."/>
            <person name="Blankenburg K."/>
            <person name="Forbes L."/>
            <person name="Fu Q."/>
            <person name="Gubbala S."/>
            <person name="Hirani K."/>
            <person name="Jayaseelan J.C."/>
            <person name="Lara F."/>
            <person name="Munidasa M."/>
            <person name="Palculict T."/>
            <person name="Patil S."/>
            <person name="Pu L.-L."/>
            <person name="Saada N."/>
            <person name="Tang L."/>
            <person name="Weissenberger G."/>
            <person name="Zhu Y."/>
            <person name="Hemphill L."/>
            <person name="Shang Y."/>
            <person name="Youmans B."/>
            <person name="Ayvaz T."/>
            <person name="Ross M."/>
            <person name="Santibanez J."/>
            <person name="Aqrawi P."/>
            <person name="Gross S."/>
            <person name="Joshi V."/>
            <person name="Fowler G."/>
            <person name="Nazareth L."/>
            <person name="Reid J."/>
            <person name="Worley K."/>
            <person name="Petrosino J."/>
            <person name="Highlander S."/>
            <person name="Gibbs R."/>
        </authorList>
    </citation>
    <scope>NUCLEOTIDE SEQUENCE [LARGE SCALE GENOMIC DNA]</scope>
    <source>
        <strain evidence="1">ATCC 33861</strain>
    </source>
</reference>
<accession>D7VN91</accession>
<dbReference type="EMBL" id="ACHA02000011">
    <property type="protein sequence ID" value="EFK57388.1"/>
    <property type="molecule type" value="Genomic_DNA"/>
</dbReference>
<organism evidence="1 2">
    <name type="scientific">Sphingobacterium spiritivorum ATCC 33861</name>
    <dbReference type="NCBI Taxonomy" id="525373"/>
    <lineage>
        <taxon>Bacteria</taxon>
        <taxon>Pseudomonadati</taxon>
        <taxon>Bacteroidota</taxon>
        <taxon>Sphingobacteriia</taxon>
        <taxon>Sphingobacteriales</taxon>
        <taxon>Sphingobacteriaceae</taxon>
        <taxon>Sphingobacterium</taxon>
    </lineage>
</organism>
<sequence>MSAFVVFSGFERVIYQDSYPPAGGLEFDPAPRSKIIASTFFILLILDTPIFY</sequence>